<protein>
    <submittedName>
        <fullName evidence="1">Uncharacterized protein</fullName>
    </submittedName>
</protein>
<dbReference type="RefSeq" id="WP_345018402.1">
    <property type="nucleotide sequence ID" value="NZ_BAABDO010000012.1"/>
</dbReference>
<proteinExistence type="predicted"/>
<reference evidence="2" key="1">
    <citation type="journal article" date="2019" name="Int. J. Syst. Evol. Microbiol.">
        <title>The Global Catalogue of Microorganisms (GCM) 10K type strain sequencing project: providing services to taxonomists for standard genome sequencing and annotation.</title>
        <authorList>
            <consortium name="The Broad Institute Genomics Platform"/>
            <consortium name="The Broad Institute Genome Sequencing Center for Infectious Disease"/>
            <person name="Wu L."/>
            <person name="Ma J."/>
        </authorList>
    </citation>
    <scope>NUCLEOTIDE SEQUENCE [LARGE SCALE GENOMIC DNA]</scope>
    <source>
        <strain evidence="2">JCM 17316</strain>
    </source>
</reference>
<keyword evidence="2" id="KW-1185">Reference proteome</keyword>
<dbReference type="EMBL" id="BAABDO010000012">
    <property type="protein sequence ID" value="GAA4132869.1"/>
    <property type="molecule type" value="Genomic_DNA"/>
</dbReference>
<dbReference type="Proteomes" id="UP001500266">
    <property type="component" value="Unassembled WGS sequence"/>
</dbReference>
<evidence type="ECO:0000313" key="1">
    <source>
        <dbReference type="EMBL" id="GAA4132869.1"/>
    </source>
</evidence>
<accession>A0ABP7Y9M9</accession>
<sequence>MRYFPRLVLLGAVIGGLAWWSPWQGLVDAMRVADGYRMYRGDDYRLAYPENWQTRAGTNREGYDYVEFNGPATPEGAYSGQVRVIRQDGWNRRLRDKLTQFQAAATVQHYRIVRSRPVTVKGAVEAHRFEVVRKIKALSGASVSMRGSETFAVSEDGVLLTITAEAPEKERTQEQLPRVLDTVKINGRNWFARHGWDPRSWFDLF</sequence>
<gene>
    <name evidence="1" type="ORF">GCM10022416_13110</name>
</gene>
<evidence type="ECO:0000313" key="2">
    <source>
        <dbReference type="Proteomes" id="UP001500266"/>
    </source>
</evidence>
<organism evidence="1 2">
    <name type="scientific">Actinomadura keratinilytica</name>
    <dbReference type="NCBI Taxonomy" id="547461"/>
    <lineage>
        <taxon>Bacteria</taxon>
        <taxon>Bacillati</taxon>
        <taxon>Actinomycetota</taxon>
        <taxon>Actinomycetes</taxon>
        <taxon>Streptosporangiales</taxon>
        <taxon>Thermomonosporaceae</taxon>
        <taxon>Actinomadura</taxon>
    </lineage>
</organism>
<comment type="caution">
    <text evidence="1">The sequence shown here is derived from an EMBL/GenBank/DDBJ whole genome shotgun (WGS) entry which is preliminary data.</text>
</comment>
<name>A0ABP7Y9M9_9ACTN</name>